<feature type="transmembrane region" description="Helical" evidence="1">
    <location>
        <begin position="176"/>
        <end position="194"/>
    </location>
</feature>
<evidence type="ECO:0000313" key="3">
    <source>
        <dbReference type="Proteomes" id="UP000774699"/>
    </source>
</evidence>
<accession>A0A8T4C5M0</accession>
<protein>
    <submittedName>
        <fullName evidence="2">Uncharacterized protein</fullName>
    </submittedName>
</protein>
<feature type="transmembrane region" description="Helical" evidence="1">
    <location>
        <begin position="230"/>
        <end position="252"/>
    </location>
</feature>
<dbReference type="AlphaFoldDB" id="A0A8T4C5M0"/>
<evidence type="ECO:0000313" key="2">
    <source>
        <dbReference type="EMBL" id="MBM3281789.1"/>
    </source>
</evidence>
<feature type="transmembrane region" description="Helical" evidence="1">
    <location>
        <begin position="73"/>
        <end position="98"/>
    </location>
</feature>
<proteinExistence type="predicted"/>
<keyword evidence="1" id="KW-0812">Transmembrane</keyword>
<sequence length="258" mass="28209">MSTFLRDPQRLMPWFIALAVVVHISLQILSFGLDVSENSIVASLIYLVAGFLFFLVAAYWLEQGVQNASRQYLLMGLGMTALFVTLALVGLGLLGTFGPVKGKLLNTGLFLLLIGAGTAGVFWIASPSTRKLTSGKQKIVLALVFFILFVSGLSALQNVLPNLYAGYGLPSLLRQQLVTIVLILFTLGAVRFALSEWGKETFSGQWFLIGIMMISLTFLNLLLSTMPGDIYSWAGRLLLILSAGAFIQSVWWHDRAVV</sequence>
<gene>
    <name evidence="2" type="ORF">FJY86_00400</name>
</gene>
<organism evidence="2 3">
    <name type="scientific">Candidatus Iainarchaeum sp</name>
    <dbReference type="NCBI Taxonomy" id="3101447"/>
    <lineage>
        <taxon>Archaea</taxon>
        <taxon>Candidatus Iainarchaeota</taxon>
        <taxon>Candidatus Iainarchaeia</taxon>
        <taxon>Candidatus Iainarchaeales</taxon>
        <taxon>Candidatus Iainarchaeaceae</taxon>
        <taxon>Candidatus Iainarchaeum</taxon>
    </lineage>
</organism>
<name>A0A8T4C5M0_9ARCH</name>
<keyword evidence="1" id="KW-1133">Transmembrane helix</keyword>
<dbReference type="EMBL" id="VGJJ01000002">
    <property type="protein sequence ID" value="MBM3281789.1"/>
    <property type="molecule type" value="Genomic_DNA"/>
</dbReference>
<dbReference type="Proteomes" id="UP000774699">
    <property type="component" value="Unassembled WGS sequence"/>
</dbReference>
<keyword evidence="1" id="KW-0472">Membrane</keyword>
<feature type="transmembrane region" description="Helical" evidence="1">
    <location>
        <begin position="12"/>
        <end position="33"/>
    </location>
</feature>
<evidence type="ECO:0000256" key="1">
    <source>
        <dbReference type="SAM" id="Phobius"/>
    </source>
</evidence>
<comment type="caution">
    <text evidence="2">The sequence shown here is derived from an EMBL/GenBank/DDBJ whole genome shotgun (WGS) entry which is preliminary data.</text>
</comment>
<feature type="transmembrane region" description="Helical" evidence="1">
    <location>
        <begin position="206"/>
        <end position="224"/>
    </location>
</feature>
<reference evidence="2" key="1">
    <citation type="submission" date="2019-03" db="EMBL/GenBank/DDBJ databases">
        <title>Lake Tanganyika Metagenome-Assembled Genomes (MAGs).</title>
        <authorList>
            <person name="Tran P."/>
        </authorList>
    </citation>
    <scope>NUCLEOTIDE SEQUENCE</scope>
    <source>
        <strain evidence="2">M_DeepCast_50m_m2_156</strain>
    </source>
</reference>
<feature type="transmembrane region" description="Helical" evidence="1">
    <location>
        <begin position="138"/>
        <end position="156"/>
    </location>
</feature>
<feature type="transmembrane region" description="Helical" evidence="1">
    <location>
        <begin position="104"/>
        <end position="126"/>
    </location>
</feature>
<feature type="transmembrane region" description="Helical" evidence="1">
    <location>
        <begin position="39"/>
        <end position="61"/>
    </location>
</feature>